<dbReference type="InterPro" id="IPR051393">
    <property type="entry name" value="ABC_transporter_permease"/>
</dbReference>
<feature type="transmembrane region" description="Helical" evidence="7">
    <location>
        <begin position="76"/>
        <end position="97"/>
    </location>
</feature>
<dbReference type="GO" id="GO:0055085">
    <property type="term" value="P:transmembrane transport"/>
    <property type="evidence" value="ECO:0007669"/>
    <property type="project" value="InterPro"/>
</dbReference>
<evidence type="ECO:0000256" key="1">
    <source>
        <dbReference type="ARBA" id="ARBA00004651"/>
    </source>
</evidence>
<dbReference type="EMBL" id="FNFY01000009">
    <property type="protein sequence ID" value="SDK76337.1"/>
    <property type="molecule type" value="Genomic_DNA"/>
</dbReference>
<keyword evidence="4 7" id="KW-0812">Transmembrane</keyword>
<evidence type="ECO:0000259" key="8">
    <source>
        <dbReference type="PROSITE" id="PS50928"/>
    </source>
</evidence>
<keyword evidence="10" id="KW-1185">Reference proteome</keyword>
<name>A0A1G9EJH8_9BACL</name>
<evidence type="ECO:0000313" key="10">
    <source>
        <dbReference type="Proteomes" id="UP000199008"/>
    </source>
</evidence>
<organism evidence="9 10">
    <name type="scientific">Lacicoccus qingdaonensis</name>
    <dbReference type="NCBI Taxonomy" id="576118"/>
    <lineage>
        <taxon>Bacteria</taxon>
        <taxon>Bacillati</taxon>
        <taxon>Bacillota</taxon>
        <taxon>Bacilli</taxon>
        <taxon>Bacillales</taxon>
        <taxon>Salinicoccaceae</taxon>
        <taxon>Lacicoccus</taxon>
    </lineage>
</organism>
<dbReference type="RefSeq" id="WP_092985897.1">
    <property type="nucleotide sequence ID" value="NZ_FNFY01000009.1"/>
</dbReference>
<feature type="transmembrane region" description="Helical" evidence="7">
    <location>
        <begin position="265"/>
        <end position="289"/>
    </location>
</feature>
<dbReference type="Pfam" id="PF00528">
    <property type="entry name" value="BPD_transp_1"/>
    <property type="match status" value="1"/>
</dbReference>
<dbReference type="Proteomes" id="UP000199008">
    <property type="component" value="Unassembled WGS sequence"/>
</dbReference>
<evidence type="ECO:0000256" key="4">
    <source>
        <dbReference type="ARBA" id="ARBA00022692"/>
    </source>
</evidence>
<evidence type="ECO:0000313" key="9">
    <source>
        <dbReference type="EMBL" id="SDK76337.1"/>
    </source>
</evidence>
<comment type="similarity">
    <text evidence="7">Belongs to the binding-protein-dependent transport system permease family.</text>
</comment>
<dbReference type="GO" id="GO:0005886">
    <property type="term" value="C:plasma membrane"/>
    <property type="evidence" value="ECO:0007669"/>
    <property type="project" value="UniProtKB-SubCell"/>
</dbReference>
<keyword evidence="6 7" id="KW-0472">Membrane</keyword>
<keyword evidence="5 7" id="KW-1133">Transmembrane helix</keyword>
<proteinExistence type="inferred from homology"/>
<keyword evidence="2 7" id="KW-0813">Transport</keyword>
<dbReference type="SUPFAM" id="SSF161098">
    <property type="entry name" value="MetI-like"/>
    <property type="match status" value="1"/>
</dbReference>
<evidence type="ECO:0000256" key="6">
    <source>
        <dbReference type="ARBA" id="ARBA00023136"/>
    </source>
</evidence>
<feature type="transmembrane region" description="Helical" evidence="7">
    <location>
        <begin position="12"/>
        <end position="33"/>
    </location>
</feature>
<dbReference type="CDD" id="cd06261">
    <property type="entry name" value="TM_PBP2"/>
    <property type="match status" value="1"/>
</dbReference>
<protein>
    <submittedName>
        <fullName evidence="9">Carbohydrate ABC transporter membrane protein 1, CUT1 family</fullName>
    </submittedName>
</protein>
<evidence type="ECO:0000256" key="5">
    <source>
        <dbReference type="ARBA" id="ARBA00022989"/>
    </source>
</evidence>
<dbReference type="PANTHER" id="PTHR30193:SF37">
    <property type="entry name" value="INNER MEMBRANE ABC TRANSPORTER PERMEASE PROTEIN YCJO"/>
    <property type="match status" value="1"/>
</dbReference>
<gene>
    <name evidence="9" type="ORF">SAMN05216216_10922</name>
</gene>
<feature type="transmembrane region" description="Helical" evidence="7">
    <location>
        <begin position="206"/>
        <end position="225"/>
    </location>
</feature>
<evidence type="ECO:0000256" key="7">
    <source>
        <dbReference type="RuleBase" id="RU363032"/>
    </source>
</evidence>
<keyword evidence="3" id="KW-1003">Cell membrane</keyword>
<evidence type="ECO:0000256" key="3">
    <source>
        <dbReference type="ARBA" id="ARBA00022475"/>
    </source>
</evidence>
<feature type="domain" description="ABC transmembrane type-1" evidence="8">
    <location>
        <begin position="72"/>
        <end position="286"/>
    </location>
</feature>
<reference evidence="10" key="1">
    <citation type="submission" date="2016-10" db="EMBL/GenBank/DDBJ databases">
        <authorList>
            <person name="Varghese N."/>
            <person name="Submissions S."/>
        </authorList>
    </citation>
    <scope>NUCLEOTIDE SEQUENCE [LARGE SCALE GENOMIC DNA]</scope>
    <source>
        <strain evidence="10">CGMCC 1.8895</strain>
    </source>
</reference>
<dbReference type="STRING" id="576118.SAMN05216216_10922"/>
<dbReference type="OrthoDB" id="9778687at2"/>
<accession>A0A1G9EJH8</accession>
<feature type="transmembrane region" description="Helical" evidence="7">
    <location>
        <begin position="157"/>
        <end position="185"/>
    </location>
</feature>
<dbReference type="InterPro" id="IPR000515">
    <property type="entry name" value="MetI-like"/>
</dbReference>
<dbReference type="PANTHER" id="PTHR30193">
    <property type="entry name" value="ABC TRANSPORTER PERMEASE PROTEIN"/>
    <property type="match status" value="1"/>
</dbReference>
<comment type="subcellular location">
    <subcellularLocation>
        <location evidence="1 7">Cell membrane</location>
        <topology evidence="1 7">Multi-pass membrane protein</topology>
    </subcellularLocation>
</comment>
<dbReference type="AlphaFoldDB" id="A0A1G9EJH8"/>
<dbReference type="Gene3D" id="1.10.3720.10">
    <property type="entry name" value="MetI-like"/>
    <property type="match status" value="1"/>
</dbReference>
<dbReference type="InterPro" id="IPR035906">
    <property type="entry name" value="MetI-like_sf"/>
</dbReference>
<sequence>MQNKKTWKVTFRAFLYLLPMLIIIGVFNIYPIFKSFAMAFYENYNMFSGENDGYTLENFNILFSDEEFHEALTNTFVYVLFVTPISIIISLFIAIMLNNIKFLRPVFQSIYFLPFVTSTVAISIVWRWLYHSNYGLINYFLGLFGIESINWLTSPDWAMPAAIIMSIWKSLGFNILLFLVGLGTISKTYYNAAKIDGASTWQRFRNITVPLLSPTIFLVSIISFINNFKVFDEIYALFNGQPGPSNSTITVVYYLYKKFYTEFDYSVAAASGIVLFVIILIFTLAQLWLNKRFVHYR</sequence>
<evidence type="ECO:0000256" key="2">
    <source>
        <dbReference type="ARBA" id="ARBA00022448"/>
    </source>
</evidence>
<feature type="transmembrane region" description="Helical" evidence="7">
    <location>
        <begin position="109"/>
        <end position="129"/>
    </location>
</feature>
<dbReference type="PROSITE" id="PS50928">
    <property type="entry name" value="ABC_TM1"/>
    <property type="match status" value="1"/>
</dbReference>